<evidence type="ECO:0000313" key="2">
    <source>
        <dbReference type="EMBL" id="MBE9668283.1"/>
    </source>
</evidence>
<comment type="caution">
    <text evidence="2">The sequence shown here is derived from an EMBL/GenBank/DDBJ whole genome shotgun (WGS) entry which is preliminary data.</text>
</comment>
<keyword evidence="3" id="KW-1185">Reference proteome</keyword>
<feature type="chain" id="PRO_5045557447" description="DUF4468 domain-containing protein" evidence="1">
    <location>
        <begin position="22"/>
        <end position="214"/>
    </location>
</feature>
<evidence type="ECO:0000256" key="1">
    <source>
        <dbReference type="SAM" id="SignalP"/>
    </source>
</evidence>
<gene>
    <name evidence="2" type="ORF">IRJ18_18080</name>
</gene>
<evidence type="ECO:0008006" key="4">
    <source>
        <dbReference type="Google" id="ProtNLM"/>
    </source>
</evidence>
<feature type="signal peptide" evidence="1">
    <location>
        <begin position="1"/>
        <end position="21"/>
    </location>
</feature>
<accession>A0ABR9XLN5</accession>
<organism evidence="2 3">
    <name type="scientific">Mucilaginibacter boryungensis</name>
    <dbReference type="NCBI Taxonomy" id="768480"/>
    <lineage>
        <taxon>Bacteria</taxon>
        <taxon>Pseudomonadati</taxon>
        <taxon>Bacteroidota</taxon>
        <taxon>Sphingobacteriia</taxon>
        <taxon>Sphingobacteriales</taxon>
        <taxon>Sphingobacteriaceae</taxon>
        <taxon>Mucilaginibacter</taxon>
    </lineage>
</organism>
<dbReference type="Proteomes" id="UP000632774">
    <property type="component" value="Unassembled WGS sequence"/>
</dbReference>
<proteinExistence type="predicted"/>
<keyword evidence="1" id="KW-0732">Signal</keyword>
<dbReference type="EMBL" id="JADFFM010000002">
    <property type="protein sequence ID" value="MBE9668283.1"/>
    <property type="molecule type" value="Genomic_DNA"/>
</dbReference>
<dbReference type="RefSeq" id="WP_194107696.1">
    <property type="nucleotide sequence ID" value="NZ_JADFFM010000002.1"/>
</dbReference>
<name>A0ABR9XLN5_9SPHI</name>
<sequence length="214" mass="23834">MKKFVSSLLTIALFVSVTAKAQNYYSDIQGNVLKENRADEAEGSPYLKDTWGIGSATIAKGTYDNMKLKYDLKNDVVVFASKDNVPMSFAEPVTRFIIDGMKFASGFPAIGAQVKDSYYQVLSDGKTKLLKHLAKHIEETKTYGSATANRTYVATATYYVFKDDKMSAIKPDKKAVMAVMADKAGQMEDYLKNNKVNFKNDADLSQLFDKYNSL</sequence>
<reference evidence="2 3" key="1">
    <citation type="submission" date="2020-10" db="EMBL/GenBank/DDBJ databases">
        <title>Mucilaginibacter mali sp. nov., isolated from rhizosphere soil of apple orchard.</title>
        <authorList>
            <person name="Lee J.-S."/>
            <person name="Kim H.S."/>
            <person name="Kim J.-S."/>
        </authorList>
    </citation>
    <scope>NUCLEOTIDE SEQUENCE [LARGE SCALE GENOMIC DNA]</scope>
    <source>
        <strain evidence="2 3">KCTC 23157</strain>
    </source>
</reference>
<protein>
    <recommendedName>
        <fullName evidence="4">DUF4468 domain-containing protein</fullName>
    </recommendedName>
</protein>
<evidence type="ECO:0000313" key="3">
    <source>
        <dbReference type="Proteomes" id="UP000632774"/>
    </source>
</evidence>